<evidence type="ECO:0000256" key="6">
    <source>
        <dbReference type="SAM" id="Phobius"/>
    </source>
</evidence>
<sequence length="243" mass="26893">MRTAAPSSPPDLLARAAHPRVIRWTHWLNVPILAVMVWSGLRIYWANDVYAAGIGSWEVFGFFPDGFYSALGLERRLAKGIAFHLNTGWLFVLNGAVYVAYLLGTRQWRHLVPDRHDARDAVDVVLHDVHLRADAPPHGRYNAAQKIAYTGVLLLAFLIVGTGFAIYKPTQLSLLTGLFGGYETARLIHFWTTIGFSAFVALHLVQVARSGIGNLMSMVTGFEYSAAPDDQSTGERRPEDVSS</sequence>
<evidence type="ECO:0000313" key="8">
    <source>
        <dbReference type="EMBL" id="AXV06519.1"/>
    </source>
</evidence>
<evidence type="ECO:0000313" key="9">
    <source>
        <dbReference type="Proteomes" id="UP000264006"/>
    </source>
</evidence>
<organism evidence="8 9">
    <name type="scientific">Euzebya pacifica</name>
    <dbReference type="NCBI Taxonomy" id="1608957"/>
    <lineage>
        <taxon>Bacteria</taxon>
        <taxon>Bacillati</taxon>
        <taxon>Actinomycetota</taxon>
        <taxon>Nitriliruptoria</taxon>
        <taxon>Euzebyales</taxon>
    </lineage>
</organism>
<dbReference type="RefSeq" id="WP_216826500.1">
    <property type="nucleotide sequence ID" value="NZ_CAXIBR010000041.1"/>
</dbReference>
<dbReference type="InterPro" id="IPR011577">
    <property type="entry name" value="Cyt_b561_bac/Ni-Hgenase"/>
</dbReference>
<dbReference type="AlphaFoldDB" id="A0A346XWC2"/>
<dbReference type="Pfam" id="PF01292">
    <property type="entry name" value="Ni_hydr_CYTB"/>
    <property type="match status" value="1"/>
</dbReference>
<feature type="transmembrane region" description="Helical" evidence="6">
    <location>
        <begin position="187"/>
        <end position="208"/>
    </location>
</feature>
<evidence type="ECO:0000256" key="1">
    <source>
        <dbReference type="ARBA" id="ARBA00004651"/>
    </source>
</evidence>
<accession>A0A346XWC2</accession>
<dbReference type="Gene3D" id="1.20.950.20">
    <property type="entry name" value="Transmembrane di-heme cytochromes, Chain C"/>
    <property type="match status" value="1"/>
</dbReference>
<dbReference type="InterPro" id="IPR051542">
    <property type="entry name" value="Hydrogenase_cytochrome"/>
</dbReference>
<feature type="transmembrane region" description="Helical" evidence="6">
    <location>
        <begin position="147"/>
        <end position="167"/>
    </location>
</feature>
<evidence type="ECO:0000256" key="3">
    <source>
        <dbReference type="ARBA" id="ARBA00022692"/>
    </source>
</evidence>
<evidence type="ECO:0000256" key="2">
    <source>
        <dbReference type="ARBA" id="ARBA00022475"/>
    </source>
</evidence>
<dbReference type="Proteomes" id="UP000264006">
    <property type="component" value="Chromosome"/>
</dbReference>
<gene>
    <name evidence="8" type="ORF">DVS28_a1828</name>
</gene>
<dbReference type="PANTHER" id="PTHR30485">
    <property type="entry name" value="NI/FE-HYDROGENASE 1 B-TYPE CYTOCHROME SUBUNIT"/>
    <property type="match status" value="1"/>
</dbReference>
<dbReference type="KEGG" id="euz:DVS28_a1828"/>
<feature type="transmembrane region" description="Helical" evidence="6">
    <location>
        <begin position="21"/>
        <end position="41"/>
    </location>
</feature>
<dbReference type="GO" id="GO:0005886">
    <property type="term" value="C:plasma membrane"/>
    <property type="evidence" value="ECO:0007669"/>
    <property type="project" value="UniProtKB-SubCell"/>
</dbReference>
<dbReference type="EMBL" id="CP031165">
    <property type="protein sequence ID" value="AXV06519.1"/>
    <property type="molecule type" value="Genomic_DNA"/>
</dbReference>
<evidence type="ECO:0000256" key="4">
    <source>
        <dbReference type="ARBA" id="ARBA00022989"/>
    </source>
</evidence>
<dbReference type="PANTHER" id="PTHR30485:SF1">
    <property type="entry name" value="CYTOCHROME YDHU-RELATED"/>
    <property type="match status" value="1"/>
</dbReference>
<proteinExistence type="predicted"/>
<keyword evidence="3 6" id="KW-0812">Transmembrane</keyword>
<reference evidence="8 9" key="1">
    <citation type="submission" date="2018-09" db="EMBL/GenBank/DDBJ databases">
        <title>Complete genome sequence of Euzebya sp. DY32-46 isolated from seawater of Pacific Ocean.</title>
        <authorList>
            <person name="Xu L."/>
            <person name="Wu Y.-H."/>
            <person name="Xu X.-W."/>
        </authorList>
    </citation>
    <scope>NUCLEOTIDE SEQUENCE [LARGE SCALE GENOMIC DNA]</scope>
    <source>
        <strain evidence="8 9">DY32-46</strain>
    </source>
</reference>
<dbReference type="SUPFAM" id="SSF81342">
    <property type="entry name" value="Transmembrane di-heme cytochromes"/>
    <property type="match status" value="1"/>
</dbReference>
<evidence type="ECO:0000256" key="5">
    <source>
        <dbReference type="ARBA" id="ARBA00023136"/>
    </source>
</evidence>
<feature type="domain" description="Cytochrome b561 bacterial/Ni-hydrogenase" evidence="7">
    <location>
        <begin position="18"/>
        <end position="221"/>
    </location>
</feature>
<dbReference type="GO" id="GO:0009055">
    <property type="term" value="F:electron transfer activity"/>
    <property type="evidence" value="ECO:0007669"/>
    <property type="project" value="InterPro"/>
</dbReference>
<protein>
    <submittedName>
        <fullName evidence="8">Thiosulfate reductase cytochrome B subunit (Membrane anchoring protein)</fullName>
    </submittedName>
</protein>
<evidence type="ECO:0000259" key="7">
    <source>
        <dbReference type="Pfam" id="PF01292"/>
    </source>
</evidence>
<keyword evidence="9" id="KW-1185">Reference proteome</keyword>
<dbReference type="GO" id="GO:0020037">
    <property type="term" value="F:heme binding"/>
    <property type="evidence" value="ECO:0007669"/>
    <property type="project" value="TreeGrafter"/>
</dbReference>
<keyword evidence="2" id="KW-1003">Cell membrane</keyword>
<keyword evidence="4 6" id="KW-1133">Transmembrane helix</keyword>
<dbReference type="GO" id="GO:0022904">
    <property type="term" value="P:respiratory electron transport chain"/>
    <property type="evidence" value="ECO:0007669"/>
    <property type="project" value="InterPro"/>
</dbReference>
<keyword evidence="5 6" id="KW-0472">Membrane</keyword>
<dbReference type="InterPro" id="IPR016174">
    <property type="entry name" value="Di-haem_cyt_TM"/>
</dbReference>
<feature type="transmembrane region" description="Helical" evidence="6">
    <location>
        <begin position="81"/>
        <end position="103"/>
    </location>
</feature>
<name>A0A346XWC2_9ACTN</name>
<comment type="subcellular location">
    <subcellularLocation>
        <location evidence="1">Cell membrane</location>
        <topology evidence="1">Multi-pass membrane protein</topology>
    </subcellularLocation>
</comment>